<keyword evidence="4" id="KW-0515">Mutator protein</keyword>
<dbReference type="CDD" id="cd00424">
    <property type="entry name" value="PolY"/>
    <property type="match status" value="1"/>
</dbReference>
<evidence type="ECO:0000256" key="4">
    <source>
        <dbReference type="ARBA" id="ARBA00022457"/>
    </source>
</evidence>
<dbReference type="Pfam" id="PF00817">
    <property type="entry name" value="IMS"/>
    <property type="match status" value="1"/>
</dbReference>
<evidence type="ECO:0000256" key="1">
    <source>
        <dbReference type="ARBA" id="ARBA00010945"/>
    </source>
</evidence>
<keyword evidence="9" id="KW-0460">Magnesium</keyword>
<evidence type="ECO:0000256" key="3">
    <source>
        <dbReference type="ARBA" id="ARBA00012417"/>
    </source>
</evidence>
<dbReference type="PANTHER" id="PTHR11076:SF33">
    <property type="entry name" value="DNA POLYMERASE KAPPA"/>
    <property type="match status" value="1"/>
</dbReference>
<dbReference type="InterPro" id="IPR017961">
    <property type="entry name" value="DNA_pol_Y-fam_little_finger"/>
</dbReference>
<sequence length="415" mass="46264">MRKPDGLRVAYIDFDSFFATVEEQARPHLRGKPVGVIPFHTAAGTCIIAANKIAKACGVTTGMAVREARIQCPDLVLQPQSPDLYVRAHRKLVMEIEHILPVGTVCSIDELTCPVDSDWQKDPAGLAAAIKEHLRKTVGPYITCSIGMGPNRLLAKIASEIEKPDGATILHPDDLPGRLLDLRMSDLPGIGSRMRHRLAQAGIHDIADLWNSQPRQLRALWGTVNGERFWYALHGYDIAAKQTARSMYGHGRILPPDWRNMDKAWHCARLLTVKACRRLRRDGFVAGRLGLWLSAKEGRWGGEHPLDDVNDDRSCVQGLADLWEQARANLPDAVRVKKLHVALYRLRPAEQRQFSLFGDTSANRQKWSTLSRIMDGLNGKYARTLVSLGPWTPPPGGYAGGKIAFARIPDMEDFW</sequence>
<keyword evidence="6" id="KW-0548">Nucleotidyltransferase</keyword>
<comment type="catalytic activity">
    <reaction evidence="13">
        <text>DNA(n) + a 2'-deoxyribonucleoside 5'-triphosphate = DNA(n+1) + diphosphate</text>
        <dbReference type="Rhea" id="RHEA:22508"/>
        <dbReference type="Rhea" id="RHEA-COMP:17339"/>
        <dbReference type="Rhea" id="RHEA-COMP:17340"/>
        <dbReference type="ChEBI" id="CHEBI:33019"/>
        <dbReference type="ChEBI" id="CHEBI:61560"/>
        <dbReference type="ChEBI" id="CHEBI:173112"/>
        <dbReference type="EC" id="2.7.7.7"/>
    </reaction>
</comment>
<keyword evidence="8" id="KW-0227">DNA damage</keyword>
<accession>A0A3M0C8I9</accession>
<dbReference type="RefSeq" id="WP_121939257.1">
    <property type="nucleotide sequence ID" value="NZ_REFR01000012.1"/>
</dbReference>
<dbReference type="Proteomes" id="UP000271227">
    <property type="component" value="Unassembled WGS sequence"/>
</dbReference>
<comment type="function">
    <text evidence="12">Poorly processive, error-prone DNA polymerase involved in untargeted mutagenesis. Copies undamaged DNA at stalled replication forks, which arise in vivo from mismatched or misaligned primer ends. These misaligned primers can be extended by PolIV. Exhibits no 3'-5' exonuclease (proofreading) activity. May be involved in translesional synthesis, in conjunction with the beta clamp from PolIII.</text>
</comment>
<dbReference type="Gene3D" id="3.40.1170.60">
    <property type="match status" value="1"/>
</dbReference>
<dbReference type="EMBL" id="REFR01000012">
    <property type="protein sequence ID" value="RMB05007.1"/>
    <property type="molecule type" value="Genomic_DNA"/>
</dbReference>
<dbReference type="GO" id="GO:0046872">
    <property type="term" value="F:metal ion binding"/>
    <property type="evidence" value="ECO:0007669"/>
    <property type="project" value="UniProtKB-KW"/>
</dbReference>
<dbReference type="GO" id="GO:0005829">
    <property type="term" value="C:cytosol"/>
    <property type="evidence" value="ECO:0007669"/>
    <property type="project" value="TreeGrafter"/>
</dbReference>
<evidence type="ECO:0000256" key="2">
    <source>
        <dbReference type="ARBA" id="ARBA00011245"/>
    </source>
</evidence>
<dbReference type="Gene3D" id="1.10.150.20">
    <property type="entry name" value="5' to 3' exonuclease, C-terminal subdomain"/>
    <property type="match status" value="1"/>
</dbReference>
<dbReference type="GO" id="GO:0009432">
    <property type="term" value="P:SOS response"/>
    <property type="evidence" value="ECO:0007669"/>
    <property type="project" value="TreeGrafter"/>
</dbReference>
<gene>
    <name evidence="15" type="ORF">BXY39_2585</name>
</gene>
<dbReference type="EC" id="2.7.7.7" evidence="3"/>
<evidence type="ECO:0000256" key="11">
    <source>
        <dbReference type="ARBA" id="ARBA00023204"/>
    </source>
</evidence>
<dbReference type="InterPro" id="IPR043128">
    <property type="entry name" value="Rev_trsase/Diguanyl_cyclase"/>
</dbReference>
<protein>
    <recommendedName>
        <fullName evidence="3">DNA-directed DNA polymerase</fullName>
        <ecNumber evidence="3">2.7.7.7</ecNumber>
    </recommendedName>
</protein>
<dbReference type="PANTHER" id="PTHR11076">
    <property type="entry name" value="DNA REPAIR POLYMERASE UMUC / TRANSFERASE FAMILY MEMBER"/>
    <property type="match status" value="1"/>
</dbReference>
<dbReference type="InterPro" id="IPR050116">
    <property type="entry name" value="DNA_polymerase-Y"/>
</dbReference>
<dbReference type="Pfam" id="PF11799">
    <property type="entry name" value="IMS_C"/>
    <property type="match status" value="1"/>
</dbReference>
<dbReference type="PROSITE" id="PS50173">
    <property type="entry name" value="UMUC"/>
    <property type="match status" value="1"/>
</dbReference>
<dbReference type="GO" id="GO:0003887">
    <property type="term" value="F:DNA-directed DNA polymerase activity"/>
    <property type="evidence" value="ECO:0007669"/>
    <property type="project" value="UniProtKB-KW"/>
</dbReference>
<dbReference type="InterPro" id="IPR053848">
    <property type="entry name" value="IMS_HHH_1"/>
</dbReference>
<keyword evidence="7" id="KW-0479">Metal-binding</keyword>
<name>A0A3M0C8I9_9PROT</name>
<dbReference type="Gene3D" id="3.30.70.270">
    <property type="match status" value="1"/>
</dbReference>
<dbReference type="InParanoid" id="A0A3M0C8I9"/>
<evidence type="ECO:0000256" key="8">
    <source>
        <dbReference type="ARBA" id="ARBA00022763"/>
    </source>
</evidence>
<evidence type="ECO:0000256" key="5">
    <source>
        <dbReference type="ARBA" id="ARBA00022679"/>
    </source>
</evidence>
<comment type="subunit">
    <text evidence="2">Monomer.</text>
</comment>
<evidence type="ECO:0000256" key="12">
    <source>
        <dbReference type="ARBA" id="ARBA00025589"/>
    </source>
</evidence>
<dbReference type="OrthoDB" id="9808813at2"/>
<dbReference type="GO" id="GO:0006281">
    <property type="term" value="P:DNA repair"/>
    <property type="evidence" value="ECO:0007669"/>
    <property type="project" value="UniProtKB-KW"/>
</dbReference>
<evidence type="ECO:0000256" key="13">
    <source>
        <dbReference type="ARBA" id="ARBA00049244"/>
    </source>
</evidence>
<dbReference type="InterPro" id="IPR001126">
    <property type="entry name" value="UmuC"/>
</dbReference>
<evidence type="ECO:0000259" key="14">
    <source>
        <dbReference type="PROSITE" id="PS50173"/>
    </source>
</evidence>
<feature type="domain" description="UmuC" evidence="14">
    <location>
        <begin position="9"/>
        <end position="191"/>
    </location>
</feature>
<evidence type="ECO:0000256" key="9">
    <source>
        <dbReference type="ARBA" id="ARBA00022842"/>
    </source>
</evidence>
<evidence type="ECO:0000256" key="7">
    <source>
        <dbReference type="ARBA" id="ARBA00022723"/>
    </source>
</evidence>
<organism evidence="15 16">
    <name type="scientific">Eilatimonas milleporae</name>
    <dbReference type="NCBI Taxonomy" id="911205"/>
    <lineage>
        <taxon>Bacteria</taxon>
        <taxon>Pseudomonadati</taxon>
        <taxon>Pseudomonadota</taxon>
        <taxon>Alphaproteobacteria</taxon>
        <taxon>Kordiimonadales</taxon>
        <taxon>Kordiimonadaceae</taxon>
        <taxon>Eilatimonas</taxon>
    </lineage>
</organism>
<comment type="similarity">
    <text evidence="1">Belongs to the DNA polymerase type-Y family.</text>
</comment>
<dbReference type="SUPFAM" id="SSF56672">
    <property type="entry name" value="DNA/RNA polymerases"/>
    <property type="match status" value="1"/>
</dbReference>
<keyword evidence="10" id="KW-0239">DNA-directed DNA polymerase</keyword>
<comment type="caution">
    <text evidence="15">The sequence shown here is derived from an EMBL/GenBank/DDBJ whole genome shotgun (WGS) entry which is preliminary data.</text>
</comment>
<keyword evidence="5" id="KW-0808">Transferase</keyword>
<keyword evidence="16" id="KW-1185">Reference proteome</keyword>
<dbReference type="AlphaFoldDB" id="A0A3M0C8I9"/>
<evidence type="ECO:0000256" key="6">
    <source>
        <dbReference type="ARBA" id="ARBA00022695"/>
    </source>
</evidence>
<keyword evidence="11" id="KW-0234">DNA repair</keyword>
<reference evidence="15 16" key="1">
    <citation type="submission" date="2018-10" db="EMBL/GenBank/DDBJ databases">
        <title>Genomic Encyclopedia of Archaeal and Bacterial Type Strains, Phase II (KMG-II): from individual species to whole genera.</title>
        <authorList>
            <person name="Goeker M."/>
        </authorList>
    </citation>
    <scope>NUCLEOTIDE SEQUENCE [LARGE SCALE GENOMIC DNA]</scope>
    <source>
        <strain evidence="15 16">DSM 25217</strain>
    </source>
</reference>
<dbReference type="GO" id="GO:0003684">
    <property type="term" value="F:damaged DNA binding"/>
    <property type="evidence" value="ECO:0007669"/>
    <property type="project" value="InterPro"/>
</dbReference>
<proteinExistence type="inferred from homology"/>
<dbReference type="InterPro" id="IPR043502">
    <property type="entry name" value="DNA/RNA_pol_sf"/>
</dbReference>
<dbReference type="Pfam" id="PF21999">
    <property type="entry name" value="IMS_HHH_1"/>
    <property type="match status" value="1"/>
</dbReference>
<dbReference type="GO" id="GO:0042276">
    <property type="term" value="P:error-prone translesion synthesis"/>
    <property type="evidence" value="ECO:0007669"/>
    <property type="project" value="TreeGrafter"/>
</dbReference>
<evidence type="ECO:0000256" key="10">
    <source>
        <dbReference type="ARBA" id="ARBA00022932"/>
    </source>
</evidence>
<evidence type="ECO:0000313" key="15">
    <source>
        <dbReference type="EMBL" id="RMB05007.1"/>
    </source>
</evidence>
<dbReference type="FunFam" id="3.40.1170.60:FF:000003">
    <property type="entry name" value="DNA polymerase eta"/>
    <property type="match status" value="1"/>
</dbReference>
<evidence type="ECO:0000313" key="16">
    <source>
        <dbReference type="Proteomes" id="UP000271227"/>
    </source>
</evidence>